<evidence type="ECO:0000313" key="6">
    <source>
        <dbReference type="Proteomes" id="UP000027073"/>
    </source>
</evidence>
<feature type="non-terminal residue" evidence="5">
    <location>
        <position position="1"/>
    </location>
</feature>
<dbReference type="Proteomes" id="UP000027073">
    <property type="component" value="Unassembled WGS sequence"/>
</dbReference>
<dbReference type="HOGENOM" id="CLU_067901_1_0_1"/>
<dbReference type="VEuPathDB" id="FungiDB:PLEOSDRAFT_1023267"/>
<keyword evidence="3" id="KW-0539">Nucleus</keyword>
<dbReference type="GO" id="GO:0032454">
    <property type="term" value="F:histone H3K9 demethylase activity"/>
    <property type="evidence" value="ECO:0007669"/>
    <property type="project" value="InterPro"/>
</dbReference>
<evidence type="ECO:0000256" key="1">
    <source>
        <dbReference type="ARBA" id="ARBA00004123"/>
    </source>
</evidence>
<dbReference type="GO" id="GO:0006357">
    <property type="term" value="P:regulation of transcription by RNA polymerase II"/>
    <property type="evidence" value="ECO:0007669"/>
    <property type="project" value="TreeGrafter"/>
</dbReference>
<dbReference type="Gene3D" id="2.60.120.650">
    <property type="entry name" value="Cupin"/>
    <property type="match status" value="1"/>
</dbReference>
<evidence type="ECO:0000256" key="3">
    <source>
        <dbReference type="ARBA" id="ARBA00023242"/>
    </source>
</evidence>
<dbReference type="PANTHER" id="PTHR12549:SF38">
    <property type="entry name" value="JMJC DOMAIN-CONTAINING HISTONE DEMETHYLASE 2, ISOFORM A"/>
    <property type="match status" value="1"/>
</dbReference>
<dbReference type="InterPro" id="IPR045109">
    <property type="entry name" value="LSDs-like"/>
</dbReference>
<dbReference type="EMBL" id="KL198004">
    <property type="protein sequence ID" value="KDQ33666.1"/>
    <property type="molecule type" value="Genomic_DNA"/>
</dbReference>
<evidence type="ECO:0000256" key="2">
    <source>
        <dbReference type="ARBA" id="ARBA00022723"/>
    </source>
</evidence>
<dbReference type="GO" id="GO:0000118">
    <property type="term" value="C:histone deacetylase complex"/>
    <property type="evidence" value="ECO:0007669"/>
    <property type="project" value="TreeGrafter"/>
</dbReference>
<dbReference type="InParanoid" id="A0A067PCP9"/>
<dbReference type="OrthoDB" id="1667110at2759"/>
<evidence type="ECO:0000313" key="5">
    <source>
        <dbReference type="EMBL" id="KDQ33666.1"/>
    </source>
</evidence>
<dbReference type="GO" id="GO:0031490">
    <property type="term" value="F:chromatin DNA binding"/>
    <property type="evidence" value="ECO:0007669"/>
    <property type="project" value="TreeGrafter"/>
</dbReference>
<organism evidence="5 6">
    <name type="scientific">Pleurotus ostreatus (strain PC15)</name>
    <name type="common">Oyster mushroom</name>
    <dbReference type="NCBI Taxonomy" id="1137138"/>
    <lineage>
        <taxon>Eukaryota</taxon>
        <taxon>Fungi</taxon>
        <taxon>Dikarya</taxon>
        <taxon>Basidiomycota</taxon>
        <taxon>Agaricomycotina</taxon>
        <taxon>Agaricomycetes</taxon>
        <taxon>Agaricomycetidae</taxon>
        <taxon>Agaricales</taxon>
        <taxon>Pleurotineae</taxon>
        <taxon>Pleurotaceae</taxon>
        <taxon>Pleurotus</taxon>
    </lineage>
</organism>
<feature type="domain" description="JmjC" evidence="4">
    <location>
        <begin position="125"/>
        <end position="212"/>
    </location>
</feature>
<gene>
    <name evidence="5" type="ORF">PLEOSDRAFT_1023267</name>
</gene>
<accession>A0A067PCP9</accession>
<keyword evidence="2" id="KW-0479">Metal-binding</keyword>
<protein>
    <recommendedName>
        <fullName evidence="4">JmjC domain-containing protein</fullName>
    </recommendedName>
</protein>
<dbReference type="GO" id="GO:0003712">
    <property type="term" value="F:transcription coregulator activity"/>
    <property type="evidence" value="ECO:0007669"/>
    <property type="project" value="TreeGrafter"/>
</dbReference>
<sequence length="212" mass="23778">FESIWSRGLPLIVRGAPGHGLLYDWSPTSLSSILPDEACDVVNCETDDVTRTTIKTFLQNLEESKAFDGSFSSLKLKVTPTYAFIRIWGHFLAMQDYPQDMLFKNKSTLLARDFKSALPVQMYTDEDGPLNLAAMYPLEYECKPDIGPKIYATTASGHNGSTHLHMDMTDAINIMASGRALWHIFRSDDADAIRQVLKPYCDPTDPINSHQI</sequence>
<comment type="subcellular location">
    <subcellularLocation>
        <location evidence="1">Nucleus</location>
    </subcellularLocation>
</comment>
<dbReference type="SUPFAM" id="SSF51197">
    <property type="entry name" value="Clavaminate synthase-like"/>
    <property type="match status" value="1"/>
</dbReference>
<name>A0A067PCP9_PLEO1</name>
<dbReference type="GO" id="GO:0046872">
    <property type="term" value="F:metal ion binding"/>
    <property type="evidence" value="ECO:0007669"/>
    <property type="project" value="UniProtKB-KW"/>
</dbReference>
<dbReference type="GO" id="GO:0000785">
    <property type="term" value="C:chromatin"/>
    <property type="evidence" value="ECO:0007669"/>
    <property type="project" value="TreeGrafter"/>
</dbReference>
<evidence type="ECO:0000259" key="4">
    <source>
        <dbReference type="PROSITE" id="PS51184"/>
    </source>
</evidence>
<dbReference type="PROSITE" id="PS51184">
    <property type="entry name" value="JMJC"/>
    <property type="match status" value="1"/>
</dbReference>
<proteinExistence type="predicted"/>
<dbReference type="PANTHER" id="PTHR12549">
    <property type="entry name" value="JMJC DOMAIN-CONTAINING HISTONE DEMETHYLATION PROTEIN"/>
    <property type="match status" value="1"/>
</dbReference>
<dbReference type="AlphaFoldDB" id="A0A067PCP9"/>
<feature type="non-terminal residue" evidence="5">
    <location>
        <position position="212"/>
    </location>
</feature>
<reference evidence="6" key="1">
    <citation type="journal article" date="2014" name="Proc. Natl. Acad. Sci. U.S.A.">
        <title>Extensive sampling of basidiomycete genomes demonstrates inadequacy of the white-rot/brown-rot paradigm for wood decay fungi.</title>
        <authorList>
            <person name="Riley R."/>
            <person name="Salamov A.A."/>
            <person name="Brown D.W."/>
            <person name="Nagy L.G."/>
            <person name="Floudas D."/>
            <person name="Held B.W."/>
            <person name="Levasseur A."/>
            <person name="Lombard V."/>
            <person name="Morin E."/>
            <person name="Otillar R."/>
            <person name="Lindquist E.A."/>
            <person name="Sun H."/>
            <person name="LaButti K.M."/>
            <person name="Schmutz J."/>
            <person name="Jabbour D."/>
            <person name="Luo H."/>
            <person name="Baker S.E."/>
            <person name="Pisabarro A.G."/>
            <person name="Walton J.D."/>
            <person name="Blanchette R.A."/>
            <person name="Henrissat B."/>
            <person name="Martin F."/>
            <person name="Cullen D."/>
            <person name="Hibbett D.S."/>
            <person name="Grigoriev I.V."/>
        </authorList>
    </citation>
    <scope>NUCLEOTIDE SEQUENCE [LARGE SCALE GENOMIC DNA]</scope>
    <source>
        <strain evidence="6">PC15</strain>
    </source>
</reference>
<dbReference type="InterPro" id="IPR003347">
    <property type="entry name" value="JmjC_dom"/>
</dbReference>